<feature type="transmembrane region" description="Helical" evidence="10">
    <location>
        <begin position="343"/>
        <end position="364"/>
    </location>
</feature>
<evidence type="ECO:0000256" key="3">
    <source>
        <dbReference type="ARBA" id="ARBA00022692"/>
    </source>
</evidence>
<feature type="transmembrane region" description="Helical" evidence="10">
    <location>
        <begin position="376"/>
        <end position="397"/>
    </location>
</feature>
<dbReference type="PANTHER" id="PTHR47019:SF1">
    <property type="entry name" value="LIPID II FLIPPASE MURJ"/>
    <property type="match status" value="1"/>
</dbReference>
<dbReference type="InterPro" id="IPR051050">
    <property type="entry name" value="Lipid_II_flippase_MurJ/MviN"/>
</dbReference>
<evidence type="ECO:0000256" key="2">
    <source>
        <dbReference type="ARBA" id="ARBA00022475"/>
    </source>
</evidence>
<feature type="transmembrane region" description="Helical" evidence="10">
    <location>
        <begin position="94"/>
        <end position="114"/>
    </location>
</feature>
<feature type="transmembrane region" description="Helical" evidence="10">
    <location>
        <begin position="227"/>
        <end position="244"/>
    </location>
</feature>
<feature type="transmembrane region" description="Helical" evidence="10">
    <location>
        <begin position="440"/>
        <end position="459"/>
    </location>
</feature>
<feature type="transmembrane region" description="Helical" evidence="10">
    <location>
        <begin position="189"/>
        <end position="207"/>
    </location>
</feature>
<keyword evidence="3 10" id="KW-0812">Transmembrane</keyword>
<dbReference type="EMBL" id="OX458333">
    <property type="protein sequence ID" value="CAI8719378.1"/>
    <property type="molecule type" value="Genomic_DNA"/>
</dbReference>
<keyword evidence="12" id="KW-1185">Reference proteome</keyword>
<sequence>MNIGKNPKAETLLGAVWSSVFWKGLDRLASLVKHIFIASAIGLSAELDVFYMATGLLGVLVLSWSGIIDILAVPELVQYDRSGNQARFQALAGGLFSLCLLFSVILALSVYASWDIWTRLAFGFTDERETLLKEAIPWLLPLLFLYIPVRFLGALHRARRNFSLFYQSEFIISLVILFCVIFFTKAPRVLLWSYSLGISVSFLFLFLPSLRVFRPWGNPFGSEVKALLPLLPGLWVLSGIFYVYELVQKQFVSLLHEGAVGAIAYAWTLVRLPSVLMNVGGAFITVYAENRSNPEKIRENLDNLISVTITVTIPISIILFFFGQDFVGLVLERGLFSRTDTETVGEAVAYFSLAMVPLALISPLEQVFRVERKLRLIVRRLLAGLMLFVVFCLYFVVGHNMGIKGIALATSLSYWGMLLSSLHGIIALGIQISIFRHLRWAFIVMSLGILAMIPGYWIGGLANSYWLLLPQSITILGITILGASLFHWEDGALIRELVHRSLFRWKPKRAC</sequence>
<feature type="transmembrane region" description="Helical" evidence="10">
    <location>
        <begin position="403"/>
        <end position="428"/>
    </location>
</feature>
<feature type="transmembrane region" description="Helical" evidence="10">
    <location>
        <begin position="465"/>
        <end position="486"/>
    </location>
</feature>
<keyword evidence="2" id="KW-1003">Cell membrane</keyword>
<evidence type="ECO:0008006" key="13">
    <source>
        <dbReference type="Google" id="ProtNLM"/>
    </source>
</evidence>
<dbReference type="Proteomes" id="UP001162030">
    <property type="component" value="Chromosome"/>
</dbReference>
<evidence type="ECO:0000313" key="11">
    <source>
        <dbReference type="EMBL" id="CAI8719378.1"/>
    </source>
</evidence>
<protein>
    <recommendedName>
        <fullName evidence="13">Virulence factor MVIN family protein</fullName>
    </recommendedName>
</protein>
<reference evidence="11 12" key="1">
    <citation type="submission" date="2023-03" db="EMBL/GenBank/DDBJ databases">
        <authorList>
            <person name="Pearce D."/>
        </authorList>
    </citation>
    <scope>NUCLEOTIDE SEQUENCE [LARGE SCALE GENOMIC DNA]</scope>
    <source>
        <strain evidence="11">Msz</strain>
    </source>
</reference>
<feature type="transmembrane region" description="Helical" evidence="10">
    <location>
        <begin position="49"/>
        <end position="73"/>
    </location>
</feature>
<keyword evidence="5" id="KW-0573">Peptidoglycan synthesis</keyword>
<feature type="transmembrane region" description="Helical" evidence="10">
    <location>
        <begin position="164"/>
        <end position="183"/>
    </location>
</feature>
<comment type="function">
    <text evidence="8">Involved in peptidoglycan biosynthesis. Transports lipid-linked peptidoglycan precursors from the inner to the outer leaflet of the cytoplasmic membrane.</text>
</comment>
<dbReference type="Pfam" id="PF03023">
    <property type="entry name" value="MurJ"/>
    <property type="match status" value="1"/>
</dbReference>
<feature type="transmembrane region" description="Helical" evidence="10">
    <location>
        <begin position="264"/>
        <end position="288"/>
    </location>
</feature>
<evidence type="ECO:0000256" key="8">
    <source>
        <dbReference type="ARBA" id="ARBA00060041"/>
    </source>
</evidence>
<evidence type="ECO:0000256" key="7">
    <source>
        <dbReference type="ARBA" id="ARBA00023136"/>
    </source>
</evidence>
<feature type="transmembrane region" description="Helical" evidence="10">
    <location>
        <begin position="134"/>
        <end position="152"/>
    </location>
</feature>
<keyword evidence="4" id="KW-0133">Cell shape</keyword>
<evidence type="ECO:0000256" key="6">
    <source>
        <dbReference type="ARBA" id="ARBA00022989"/>
    </source>
</evidence>
<evidence type="ECO:0000256" key="9">
    <source>
        <dbReference type="ARBA" id="ARBA00061532"/>
    </source>
</evidence>
<dbReference type="PRINTS" id="PR01806">
    <property type="entry name" value="VIRFACTRMVIN"/>
</dbReference>
<comment type="subcellular location">
    <subcellularLocation>
        <location evidence="1">Cell membrane</location>
        <topology evidence="1">Multi-pass membrane protein</topology>
    </subcellularLocation>
</comment>
<proteinExistence type="inferred from homology"/>
<evidence type="ECO:0000256" key="10">
    <source>
        <dbReference type="SAM" id="Phobius"/>
    </source>
</evidence>
<evidence type="ECO:0000256" key="1">
    <source>
        <dbReference type="ARBA" id="ARBA00004651"/>
    </source>
</evidence>
<organism evidence="11 12">
    <name type="scientific">Methylocaldum szegediense</name>
    <dbReference type="NCBI Taxonomy" id="73780"/>
    <lineage>
        <taxon>Bacteria</taxon>
        <taxon>Pseudomonadati</taxon>
        <taxon>Pseudomonadota</taxon>
        <taxon>Gammaproteobacteria</taxon>
        <taxon>Methylococcales</taxon>
        <taxon>Methylococcaceae</taxon>
        <taxon>Methylocaldum</taxon>
    </lineage>
</organism>
<name>A0ABN8WZN3_9GAMM</name>
<dbReference type="PANTHER" id="PTHR47019">
    <property type="entry name" value="LIPID II FLIPPASE MURJ"/>
    <property type="match status" value="1"/>
</dbReference>
<evidence type="ECO:0000256" key="5">
    <source>
        <dbReference type="ARBA" id="ARBA00022984"/>
    </source>
</evidence>
<gene>
    <name evidence="11" type="ORF">MSZNOR_0061</name>
</gene>
<evidence type="ECO:0000256" key="4">
    <source>
        <dbReference type="ARBA" id="ARBA00022960"/>
    </source>
</evidence>
<keyword evidence="6 10" id="KW-1133">Transmembrane helix</keyword>
<feature type="transmembrane region" description="Helical" evidence="10">
    <location>
        <begin position="300"/>
        <end position="323"/>
    </location>
</feature>
<accession>A0ABN8WZN3</accession>
<keyword evidence="7 10" id="KW-0472">Membrane</keyword>
<evidence type="ECO:0000313" key="12">
    <source>
        <dbReference type="Proteomes" id="UP001162030"/>
    </source>
</evidence>
<dbReference type="InterPro" id="IPR004268">
    <property type="entry name" value="MurJ"/>
</dbReference>
<dbReference type="RefSeq" id="WP_317963597.1">
    <property type="nucleotide sequence ID" value="NZ_OX458333.1"/>
</dbReference>
<comment type="similarity">
    <text evidence="9">Belongs to the MurJ/MviN family.</text>
</comment>